<dbReference type="Proteomes" id="UP000093281">
    <property type="component" value="Unassembled WGS sequence"/>
</dbReference>
<reference evidence="3 5" key="3">
    <citation type="submission" date="2019-05" db="EMBL/GenBank/DDBJ databases">
        <title>Arcobacter cibarius and Arcobacter thereius providing challenges in identification an antibiotic susceptibility and Quinolone resistance.</title>
        <authorList>
            <person name="Busch A."/>
            <person name="Hanel I."/>
            <person name="Hotzel H."/>
            <person name="Tomaso H."/>
        </authorList>
    </citation>
    <scope>NUCLEOTIDE SEQUENCE [LARGE SCALE GENOMIC DNA]</scope>
    <source>
        <strain evidence="3 5">17CS1191_2</strain>
    </source>
</reference>
<evidence type="ECO:0000313" key="3">
    <source>
        <dbReference type="EMBL" id="TLS72135.1"/>
    </source>
</evidence>
<dbReference type="PANTHER" id="PTHR42831">
    <property type="entry name" value="FE-S PROTEIN MATURATION AUXILIARY FACTOR YITW"/>
    <property type="match status" value="1"/>
</dbReference>
<protein>
    <submittedName>
        <fullName evidence="3">Metal-sulfur cluster assembly factor</fullName>
    </submittedName>
</protein>
<organism evidence="2 4">
    <name type="scientific">Aliarcobacter thereius</name>
    <dbReference type="NCBI Taxonomy" id="544718"/>
    <lineage>
        <taxon>Bacteria</taxon>
        <taxon>Pseudomonadati</taxon>
        <taxon>Campylobacterota</taxon>
        <taxon>Epsilonproteobacteria</taxon>
        <taxon>Campylobacterales</taxon>
        <taxon>Arcobacteraceae</taxon>
        <taxon>Aliarcobacter</taxon>
    </lineage>
</organism>
<comment type="caution">
    <text evidence="2">The sequence shown here is derived from an EMBL/GenBank/DDBJ whole genome shotgun (WGS) entry which is preliminary data.</text>
</comment>
<dbReference type="RefSeq" id="WP_066183348.1">
    <property type="nucleotide sequence ID" value="NZ_LCUJ01000004.1"/>
</dbReference>
<dbReference type="InterPro" id="IPR034904">
    <property type="entry name" value="FSCA_dom_sf"/>
</dbReference>
<dbReference type="EMBL" id="VBUF01000003">
    <property type="protein sequence ID" value="TLS72135.1"/>
    <property type="molecule type" value="Genomic_DNA"/>
</dbReference>
<reference evidence="2" key="2">
    <citation type="submission" date="2015-05" db="EMBL/GenBank/DDBJ databases">
        <authorList>
            <person name="Wang D.B."/>
            <person name="Wang M."/>
        </authorList>
    </citation>
    <scope>NUCLEOTIDE SEQUENCE [LARGE SCALE GENOMIC DNA]</scope>
    <source>
        <strain evidence="2">DU22</strain>
    </source>
</reference>
<dbReference type="InterPro" id="IPR002744">
    <property type="entry name" value="MIP18-like"/>
</dbReference>
<proteinExistence type="predicted"/>
<dbReference type="STRING" id="544718.AAX25_01090"/>
<dbReference type="AlphaFoldDB" id="A0A1C0B6F6"/>
<dbReference type="PANTHER" id="PTHR42831:SF1">
    <property type="entry name" value="FE-S PROTEIN MATURATION AUXILIARY FACTOR YITW"/>
    <property type="match status" value="1"/>
</dbReference>
<evidence type="ECO:0000313" key="2">
    <source>
        <dbReference type="EMBL" id="OCL98889.1"/>
    </source>
</evidence>
<reference evidence="4" key="1">
    <citation type="submission" date="2015-05" db="EMBL/GenBank/DDBJ databases">
        <authorList>
            <person name="Rovetto F."/>
            <person name="Cocolin L."/>
            <person name="Illeghems K."/>
            <person name="Van Nieuwerburgh F."/>
            <person name="Houf K."/>
        </authorList>
    </citation>
    <scope>NUCLEOTIDE SEQUENCE [LARGE SCALE GENOMIC DNA]</scope>
    <source>
        <strain evidence="4">DU22</strain>
    </source>
</reference>
<dbReference type="Gene3D" id="3.30.300.130">
    <property type="entry name" value="Fe-S cluster assembly (FSCA)"/>
    <property type="match status" value="1"/>
</dbReference>
<dbReference type="PATRIC" id="fig|544718.43.peg.1062"/>
<evidence type="ECO:0000313" key="5">
    <source>
        <dbReference type="Proteomes" id="UP000308001"/>
    </source>
</evidence>
<name>A0A1C0B6F6_9BACT</name>
<evidence type="ECO:0000259" key="1">
    <source>
        <dbReference type="Pfam" id="PF01883"/>
    </source>
</evidence>
<accession>A0A1C0B6F6</accession>
<dbReference type="Pfam" id="PF01883">
    <property type="entry name" value="FeS_assembly_P"/>
    <property type="match status" value="1"/>
</dbReference>
<dbReference type="InterPro" id="IPR052339">
    <property type="entry name" value="Fe-S_Maturation_MIP18"/>
</dbReference>
<dbReference type="OrthoDB" id="9805360at2"/>
<dbReference type="SUPFAM" id="SSF117916">
    <property type="entry name" value="Fe-S cluster assembly (FSCA) domain-like"/>
    <property type="match status" value="1"/>
</dbReference>
<dbReference type="EMBL" id="LCUJ01000004">
    <property type="protein sequence ID" value="OCL98889.1"/>
    <property type="molecule type" value="Genomic_DNA"/>
</dbReference>
<dbReference type="Proteomes" id="UP000308001">
    <property type="component" value="Unassembled WGS sequence"/>
</dbReference>
<evidence type="ECO:0000313" key="4">
    <source>
        <dbReference type="Proteomes" id="UP000093281"/>
    </source>
</evidence>
<feature type="domain" description="MIP18 family-like" evidence="1">
    <location>
        <begin position="11"/>
        <end position="87"/>
    </location>
</feature>
<gene>
    <name evidence="2" type="ORF">AAX29_01399</name>
    <name evidence="3" type="ORF">FE246_06830</name>
</gene>
<sequence>MSNIFNKEEIKEKIIENIKKVYDPEIPVDIYNLGLIYSIELEERDNYLFCEIEMTLTSPACPVADSLLEQVRYVSMAVDEVDETKVNLVFEPVWEPHMMSEDAKEIMGASGAAISW</sequence>